<evidence type="ECO:0000259" key="4">
    <source>
        <dbReference type="PROSITE" id="PS50235"/>
    </source>
</evidence>
<dbReference type="InterPro" id="IPR028889">
    <property type="entry name" value="USP"/>
</dbReference>
<keyword evidence="6" id="KW-1185">Reference proteome</keyword>
<evidence type="ECO:0000313" key="7">
    <source>
        <dbReference type="WBParaSite" id="EVEC_0000452901-mRNA-1"/>
    </source>
</evidence>
<feature type="domain" description="USP" evidence="4">
    <location>
        <begin position="299"/>
        <end position="657"/>
    </location>
</feature>
<dbReference type="Gene3D" id="3.30.40.10">
    <property type="entry name" value="Zinc/RING finger domain, C3HC4 (zinc finger)"/>
    <property type="match status" value="1"/>
</dbReference>
<dbReference type="PROSITE" id="PS00972">
    <property type="entry name" value="USP_1"/>
    <property type="match status" value="1"/>
</dbReference>
<comment type="catalytic activity">
    <reaction evidence="1">
        <text>Thiol-dependent hydrolysis of ester, thioester, amide, peptide and isopeptide bonds formed by the C-terminal Gly of ubiquitin (a 76-residue protein attached to proteins as an intracellular targeting signal).</text>
        <dbReference type="EC" id="3.4.19.12"/>
    </reaction>
</comment>
<dbReference type="WBParaSite" id="EVEC_0000452901-mRNA-1">
    <property type="protein sequence ID" value="EVEC_0000452901-mRNA-1"/>
    <property type="gene ID" value="EVEC_0000452901"/>
</dbReference>
<evidence type="ECO:0000313" key="5">
    <source>
        <dbReference type="EMBL" id="VDD89486.1"/>
    </source>
</evidence>
<dbReference type="Gene3D" id="3.90.70.10">
    <property type="entry name" value="Cysteine proteinases"/>
    <property type="match status" value="1"/>
</dbReference>
<dbReference type="PROSITE" id="PS50235">
    <property type="entry name" value="USP_3"/>
    <property type="match status" value="1"/>
</dbReference>
<dbReference type="InterPro" id="IPR018200">
    <property type="entry name" value="USP_CS"/>
</dbReference>
<accession>A0A0N4V3A9</accession>
<dbReference type="PANTHER" id="PTHR21646:SF19">
    <property type="entry name" value="UBIQUITIN CARBOXYL-TERMINAL HYDROLASE 3"/>
    <property type="match status" value="1"/>
</dbReference>
<organism evidence="7">
    <name type="scientific">Enterobius vermicularis</name>
    <name type="common">Human pinworm</name>
    <dbReference type="NCBI Taxonomy" id="51028"/>
    <lineage>
        <taxon>Eukaryota</taxon>
        <taxon>Metazoa</taxon>
        <taxon>Ecdysozoa</taxon>
        <taxon>Nematoda</taxon>
        <taxon>Chromadorea</taxon>
        <taxon>Rhabditida</taxon>
        <taxon>Spirurina</taxon>
        <taxon>Oxyuridomorpha</taxon>
        <taxon>Oxyuroidea</taxon>
        <taxon>Oxyuridae</taxon>
        <taxon>Enterobius</taxon>
    </lineage>
</organism>
<sequence length="657" mass="73892">MVDCPHLVHSVCIAKLDLEQLKRLSSKRVFKVGKEYEKEVMSSFLKNGIIYGETSKKLDEADDTNWNCVECGTSQCPWLCLSCGLIHCGSYQCDDYVGNDTDDNKIASVRSSLQFYNRLRCDDHNYSSSKYDSVLEPEDVVEISADGSLQPFCDEGVGEETDESVTNNDSDSPLYNSVVDSSGSHYCGQSETNEFKNSLDIQTDKNGFILASSSGIDSLHRFISRKIDYNEKNFLSLQSLSAQGSAFLESGVRKRKRETSRPLDAGQKSSASDEILSYAPANNRLSPNMKKIEADRKLRGLRNLGNTCFMNSVLQALGCIEIFRYFMRNLPPTDCYTYMTDPVSPQSPRYYTRNSSTLSLSEAGVQPTFVSEELRKTLIEISNISEISNSGSSINAFGPVAFLEEVRKFAPRFRGFQQHDAHEFLRCILDRMQVELKNYRLPDWLISEIVEDGVQKLNGSHFSTTKHENNSSKDEKKCPIAAMFEGTLQSQVTCLSCSTISNKQDPFLDLSLDILCPLNSSRTAVVQLSDCLQRFFAKEELDSDEQYMCNKCSGKRPSTKQLFIKVLPNVLCLHLKRFRWSSFHRGKLDNMVEFPLKGLDMKPYMTFSFVSDSRSETDHLSPDSRSNSYSSCSSLSGCLEDNMIYDLTSLVVHHGGG</sequence>
<dbReference type="SUPFAM" id="SSF54001">
    <property type="entry name" value="Cysteine proteinases"/>
    <property type="match status" value="1"/>
</dbReference>
<gene>
    <name evidence="5" type="ORF">EVEC_LOCUS4237</name>
</gene>
<evidence type="ECO:0000256" key="2">
    <source>
        <dbReference type="ARBA" id="ARBA00012759"/>
    </source>
</evidence>
<dbReference type="STRING" id="51028.A0A0N4V3A9"/>
<proteinExistence type="predicted"/>
<reference evidence="7" key="1">
    <citation type="submission" date="2017-02" db="UniProtKB">
        <authorList>
            <consortium name="WormBaseParasite"/>
        </authorList>
    </citation>
    <scope>IDENTIFICATION</scope>
</reference>
<dbReference type="OrthoDB" id="21192at2759"/>
<dbReference type="InterPro" id="IPR001394">
    <property type="entry name" value="Peptidase_C19_UCH"/>
</dbReference>
<reference evidence="5 6" key="2">
    <citation type="submission" date="2018-10" db="EMBL/GenBank/DDBJ databases">
        <authorList>
            <consortium name="Pathogen Informatics"/>
        </authorList>
    </citation>
    <scope>NUCLEOTIDE SEQUENCE [LARGE SCALE GENOMIC DNA]</scope>
</reference>
<dbReference type="InterPro" id="IPR050185">
    <property type="entry name" value="Ub_carboxyl-term_hydrolase"/>
</dbReference>
<dbReference type="InterPro" id="IPR038765">
    <property type="entry name" value="Papain-like_cys_pep_sf"/>
</dbReference>
<dbReference type="SUPFAM" id="SSF57850">
    <property type="entry name" value="RING/U-box"/>
    <property type="match status" value="1"/>
</dbReference>
<dbReference type="AlphaFoldDB" id="A0A0N4V3A9"/>
<evidence type="ECO:0000313" key="6">
    <source>
        <dbReference type="Proteomes" id="UP000274131"/>
    </source>
</evidence>
<dbReference type="InterPro" id="IPR013083">
    <property type="entry name" value="Znf_RING/FYVE/PHD"/>
</dbReference>
<dbReference type="GO" id="GO:0004843">
    <property type="term" value="F:cysteine-type deubiquitinase activity"/>
    <property type="evidence" value="ECO:0007669"/>
    <property type="project" value="UniProtKB-EC"/>
</dbReference>
<dbReference type="EMBL" id="UXUI01007802">
    <property type="protein sequence ID" value="VDD89486.1"/>
    <property type="molecule type" value="Genomic_DNA"/>
</dbReference>
<dbReference type="GO" id="GO:0016579">
    <property type="term" value="P:protein deubiquitination"/>
    <property type="evidence" value="ECO:0007669"/>
    <property type="project" value="InterPro"/>
</dbReference>
<protein>
    <recommendedName>
        <fullName evidence="2">ubiquitinyl hydrolase 1</fullName>
        <ecNumber evidence="2">3.4.19.12</ecNumber>
    </recommendedName>
</protein>
<dbReference type="PANTHER" id="PTHR21646">
    <property type="entry name" value="UBIQUITIN CARBOXYL-TERMINAL HYDROLASE"/>
    <property type="match status" value="1"/>
</dbReference>
<evidence type="ECO:0000256" key="3">
    <source>
        <dbReference type="SAM" id="MobiDB-lite"/>
    </source>
</evidence>
<dbReference type="EC" id="3.4.19.12" evidence="2"/>
<dbReference type="Proteomes" id="UP000274131">
    <property type="component" value="Unassembled WGS sequence"/>
</dbReference>
<name>A0A0N4V3A9_ENTVE</name>
<dbReference type="Pfam" id="PF00443">
    <property type="entry name" value="UCH"/>
    <property type="match status" value="1"/>
</dbReference>
<evidence type="ECO:0000256" key="1">
    <source>
        <dbReference type="ARBA" id="ARBA00000707"/>
    </source>
</evidence>
<feature type="region of interest" description="Disordered" evidence="3">
    <location>
        <begin position="251"/>
        <end position="271"/>
    </location>
</feature>